<comment type="caution">
    <text evidence="2">The sequence shown here is derived from an EMBL/GenBank/DDBJ whole genome shotgun (WGS) entry which is preliminary data.</text>
</comment>
<keyword evidence="1" id="KW-0472">Membrane</keyword>
<accession>A0A831A5C7</accession>
<gene>
    <name evidence="2" type="ORF">BN437_2095</name>
</gene>
<evidence type="ECO:0000256" key="1">
    <source>
        <dbReference type="SAM" id="Phobius"/>
    </source>
</evidence>
<dbReference type="Proteomes" id="UP000013111">
    <property type="component" value="Unassembled WGS sequence"/>
</dbReference>
<reference evidence="2 3" key="2">
    <citation type="submission" date="2013-04" db="EMBL/GenBank/DDBJ databases">
        <title>Comparative genomics of 12 strains of Erwinia amylovora identifies a pan-genome with a large conserved core and provides insights into host specificity.</title>
        <authorList>
            <person name="Mann R.A."/>
            <person name="Smits T.H.M."/>
            <person name="Buehlmann A."/>
            <person name="Blom J."/>
            <person name="Goesmann A."/>
            <person name="Frey J.E."/>
            <person name="Plummer K.M."/>
            <person name="Beer S.V."/>
            <person name="Luck J."/>
            <person name="Duffy B."/>
            <person name="Rodoni B."/>
        </authorList>
    </citation>
    <scope>NUCLEOTIDE SEQUENCE [LARGE SCALE GENOMIC DNA]</scope>
    <source>
        <strain evidence="3">CFBP 1232</strain>
    </source>
</reference>
<name>A0A831A5C7_ERWAM</name>
<feature type="transmembrane region" description="Helical" evidence="1">
    <location>
        <begin position="36"/>
        <end position="53"/>
    </location>
</feature>
<organism evidence="2 3">
    <name type="scientific">Erwinia amylovora NBRC 12687 = CFBP 1232</name>
    <dbReference type="NCBI Taxonomy" id="1219359"/>
    <lineage>
        <taxon>Bacteria</taxon>
        <taxon>Pseudomonadati</taxon>
        <taxon>Pseudomonadota</taxon>
        <taxon>Gammaproteobacteria</taxon>
        <taxon>Enterobacterales</taxon>
        <taxon>Erwiniaceae</taxon>
        <taxon>Erwinia</taxon>
    </lineage>
</organism>
<reference evidence="2 3" key="1">
    <citation type="submission" date="2012-11" db="EMBL/GenBank/DDBJ databases">
        <authorList>
            <person name="Linke B."/>
        </authorList>
    </citation>
    <scope>NUCLEOTIDE SEQUENCE [LARGE SCALE GENOMIC DNA]</scope>
    <source>
        <strain evidence="3">CFBP 1232</strain>
    </source>
</reference>
<evidence type="ECO:0000313" key="3">
    <source>
        <dbReference type="Proteomes" id="UP000013111"/>
    </source>
</evidence>
<dbReference type="EMBL" id="CAPB01000021">
    <property type="protein sequence ID" value="CCO94023.1"/>
    <property type="molecule type" value="Genomic_DNA"/>
</dbReference>
<sequence>MAVMVAIALYNRYGLVPCFQRSGACAQQPLITTRQVAIILAAAVLLTVSWFATRNPPGPSAGQAKLITFQL</sequence>
<dbReference type="AlphaFoldDB" id="A0A831A5C7"/>
<evidence type="ECO:0000313" key="2">
    <source>
        <dbReference type="EMBL" id="CCO94023.1"/>
    </source>
</evidence>
<protein>
    <submittedName>
        <fullName evidence="2">Uncharacterized protein</fullName>
    </submittedName>
</protein>
<keyword evidence="1" id="KW-0812">Transmembrane</keyword>
<keyword evidence="1" id="KW-1133">Transmembrane helix</keyword>
<proteinExistence type="predicted"/>